<dbReference type="FunFam" id="3.40.390.10:FF:000074">
    <property type="entry name" value="Metalloprotease"/>
    <property type="match status" value="1"/>
</dbReference>
<dbReference type="Proteomes" id="UP001151518">
    <property type="component" value="Unassembled WGS sequence"/>
</dbReference>
<feature type="domain" description="Peptidase M3A/M3B catalytic" evidence="8">
    <location>
        <begin position="224"/>
        <end position="674"/>
    </location>
</feature>
<dbReference type="InterPro" id="IPR024080">
    <property type="entry name" value="Neurolysin/TOP_N"/>
</dbReference>
<dbReference type="GO" id="GO:0046872">
    <property type="term" value="F:metal ion binding"/>
    <property type="evidence" value="ECO:0007669"/>
    <property type="project" value="UniProtKB-UniRule"/>
</dbReference>
<evidence type="ECO:0000259" key="8">
    <source>
        <dbReference type="Pfam" id="PF01432"/>
    </source>
</evidence>
<evidence type="ECO:0000256" key="1">
    <source>
        <dbReference type="ARBA" id="ARBA00006040"/>
    </source>
</evidence>
<dbReference type="AlphaFoldDB" id="A0A9W8G5N3"/>
<keyword evidence="5 7" id="KW-0862">Zinc</keyword>
<comment type="similarity">
    <text evidence="1 7">Belongs to the peptidase M3 family.</text>
</comment>
<dbReference type="PANTHER" id="PTHR11804:SF84">
    <property type="entry name" value="SACCHAROLYSIN"/>
    <property type="match status" value="1"/>
</dbReference>
<dbReference type="InterPro" id="IPR024079">
    <property type="entry name" value="MetalloPept_cat_dom_sf"/>
</dbReference>
<dbReference type="InterPro" id="IPR045090">
    <property type="entry name" value="Pept_M3A_M3B"/>
</dbReference>
<dbReference type="OrthoDB" id="534666at2759"/>
<dbReference type="PANTHER" id="PTHR11804">
    <property type="entry name" value="PROTEASE M3 THIMET OLIGOPEPTIDASE-RELATED"/>
    <property type="match status" value="1"/>
</dbReference>
<dbReference type="SUPFAM" id="SSF55486">
    <property type="entry name" value="Metalloproteases ('zincins'), catalytic domain"/>
    <property type="match status" value="1"/>
</dbReference>
<evidence type="ECO:0000256" key="7">
    <source>
        <dbReference type="RuleBase" id="RU003435"/>
    </source>
</evidence>
<dbReference type="GO" id="GO:0006518">
    <property type="term" value="P:peptide metabolic process"/>
    <property type="evidence" value="ECO:0007669"/>
    <property type="project" value="TreeGrafter"/>
</dbReference>
<dbReference type="InterPro" id="IPR024077">
    <property type="entry name" value="Neurolysin/TOP_dom2"/>
</dbReference>
<dbReference type="EMBL" id="JANBTW010000073">
    <property type="protein sequence ID" value="KAJ2673041.1"/>
    <property type="molecule type" value="Genomic_DNA"/>
</dbReference>
<dbReference type="Gene3D" id="1.20.1050.40">
    <property type="entry name" value="Endopeptidase. Chain P, domain 1"/>
    <property type="match status" value="1"/>
</dbReference>
<dbReference type="Gene3D" id="1.10.1370.10">
    <property type="entry name" value="Neurolysin, domain 3"/>
    <property type="match status" value="1"/>
</dbReference>
<dbReference type="GO" id="GO:0005758">
    <property type="term" value="C:mitochondrial intermembrane space"/>
    <property type="evidence" value="ECO:0007669"/>
    <property type="project" value="TreeGrafter"/>
</dbReference>
<reference evidence="9" key="1">
    <citation type="submission" date="2022-07" db="EMBL/GenBank/DDBJ databases">
        <title>Phylogenomic reconstructions and comparative analyses of Kickxellomycotina fungi.</title>
        <authorList>
            <person name="Reynolds N.K."/>
            <person name="Stajich J.E."/>
            <person name="Barry K."/>
            <person name="Grigoriev I.V."/>
            <person name="Crous P."/>
            <person name="Smith M.E."/>
        </authorList>
    </citation>
    <scope>NUCLEOTIDE SEQUENCE</scope>
    <source>
        <strain evidence="9">NRRL 3115</strain>
    </source>
</reference>
<dbReference type="GO" id="GO:0004222">
    <property type="term" value="F:metalloendopeptidase activity"/>
    <property type="evidence" value="ECO:0007669"/>
    <property type="project" value="UniProtKB-EC"/>
</dbReference>
<sequence length="681" mass="78691">MTRRPFSLNCSVVKGSILNFDITVNDLYKKADGIIYSGRQVFDSVAAQTSPSFENTIVPIAIYESETDTDYRLLSLLQQVGADKAIRKASTDAERIIRDFETELYMREDVYIAMQKACENTKKIKKPDNEDKRLAASLLRRFRNHGFELEKSKRNRLAVIIKRITELEMRFVENINENKTEMHFTREELNGLDSDFIDSHPIVHKDDGSTNIVFTTRKSDYFTVLTQAKQQETRKKMFILSKTACPKNIELLEEAVKLRLELAKLFGYKTYAEYVLEHQMAKTPDNVMKMLNGLRPKLRDLINGRYEELARIKKILTETVNRPYEGLFSWDISYYESIRRELEHDIDLNQVKQYFPVEHSIGAILDIYQKLLGLQIVKLDGASVWHPDVDVYEVWESDDSKFIGHFYLDVYMREGKCDEASMLALRPGYQKLDGSREYPAVVMIANFSKPTSSAPALLDIDDIETFMHEMGHVFHEICSLTKWSKFHGTRVERDFAEVPSLMMENWCWETSVLAKISAHYETGDPIPSDLAQGLVNMWSDNALIDRASTIFYSLYDMAIHNTTDGNVDIVQLYNSMRKDILLYDDGDVHTFGVATVNHYMEGYDAAYYSYLWSEVYSADIFATRFLSDGLDNTQTGMDYRREILQPGGSRDAMVSLEHFLGRKPNSDAFFSRMKMHQESTE</sequence>
<evidence type="ECO:0000256" key="5">
    <source>
        <dbReference type="ARBA" id="ARBA00022833"/>
    </source>
</evidence>
<keyword evidence="6 7" id="KW-0482">Metalloprotease</keyword>
<dbReference type="Gene3D" id="3.40.390.10">
    <property type="entry name" value="Collagenase (Catalytic Domain)"/>
    <property type="match status" value="1"/>
</dbReference>
<name>A0A9W8G5N3_9FUNG</name>
<gene>
    <name evidence="9" type="primary">PRD1_5</name>
    <name evidence="9" type="ORF">GGI25_004856</name>
</gene>
<dbReference type="GO" id="GO:0006508">
    <property type="term" value="P:proteolysis"/>
    <property type="evidence" value="ECO:0007669"/>
    <property type="project" value="UniProtKB-KW"/>
</dbReference>
<dbReference type="Pfam" id="PF01432">
    <property type="entry name" value="Peptidase_M3"/>
    <property type="match status" value="1"/>
</dbReference>
<dbReference type="CDD" id="cd06455">
    <property type="entry name" value="M3A_TOP"/>
    <property type="match status" value="1"/>
</dbReference>
<dbReference type="InterPro" id="IPR001567">
    <property type="entry name" value="Pept_M3A_M3B_dom"/>
</dbReference>
<proteinExistence type="inferred from homology"/>
<evidence type="ECO:0000256" key="4">
    <source>
        <dbReference type="ARBA" id="ARBA00022801"/>
    </source>
</evidence>
<evidence type="ECO:0000313" key="10">
    <source>
        <dbReference type="Proteomes" id="UP001151518"/>
    </source>
</evidence>
<organism evidence="9 10">
    <name type="scientific">Coemansia spiralis</name>
    <dbReference type="NCBI Taxonomy" id="417178"/>
    <lineage>
        <taxon>Eukaryota</taxon>
        <taxon>Fungi</taxon>
        <taxon>Fungi incertae sedis</taxon>
        <taxon>Zoopagomycota</taxon>
        <taxon>Kickxellomycotina</taxon>
        <taxon>Kickxellomycetes</taxon>
        <taxon>Kickxellales</taxon>
        <taxon>Kickxellaceae</taxon>
        <taxon>Coemansia</taxon>
    </lineage>
</organism>
<comment type="cofactor">
    <cofactor evidence="7">
        <name>Zn(2+)</name>
        <dbReference type="ChEBI" id="CHEBI:29105"/>
    </cofactor>
    <text evidence="7">Binds 1 zinc ion.</text>
</comment>
<dbReference type="EC" id="3.4.24.37" evidence="9"/>
<evidence type="ECO:0000313" key="9">
    <source>
        <dbReference type="EMBL" id="KAJ2673041.1"/>
    </source>
</evidence>
<keyword evidence="2 7" id="KW-0645">Protease</keyword>
<keyword evidence="3 7" id="KW-0479">Metal-binding</keyword>
<accession>A0A9W8G5N3</accession>
<evidence type="ECO:0000256" key="3">
    <source>
        <dbReference type="ARBA" id="ARBA00022723"/>
    </source>
</evidence>
<evidence type="ECO:0000256" key="6">
    <source>
        <dbReference type="ARBA" id="ARBA00023049"/>
    </source>
</evidence>
<evidence type="ECO:0000256" key="2">
    <source>
        <dbReference type="ARBA" id="ARBA00022670"/>
    </source>
</evidence>
<comment type="caution">
    <text evidence="9">The sequence shown here is derived from an EMBL/GenBank/DDBJ whole genome shotgun (WGS) entry which is preliminary data.</text>
</comment>
<keyword evidence="4 7" id="KW-0378">Hydrolase</keyword>
<protein>
    <submittedName>
        <fullName evidence="9">Metalloendopeptidase</fullName>
        <ecNumber evidence="9">3.4.24.37</ecNumber>
    </submittedName>
</protein>